<dbReference type="PATRIC" id="fig|1194971.3.peg.1596"/>
<gene>
    <name evidence="2" type="ORF">LsR_01589</name>
</gene>
<protein>
    <submittedName>
        <fullName evidence="2">Uncharacterized protein</fullName>
    </submittedName>
</protein>
<proteinExistence type="predicted"/>
<dbReference type="Proteomes" id="UP000035027">
    <property type="component" value="Chromosome"/>
</dbReference>
<dbReference type="RefSeq" id="WP_011476217.1">
    <property type="nucleotide sequence ID" value="NZ_CP011403.1"/>
</dbReference>
<evidence type="ECO:0000256" key="1">
    <source>
        <dbReference type="SAM" id="Coils"/>
    </source>
</evidence>
<organism evidence="2 3">
    <name type="scientific">Ligilactobacillus salivarius str. Ren</name>
    <dbReference type="NCBI Taxonomy" id="1194971"/>
    <lineage>
        <taxon>Bacteria</taxon>
        <taxon>Bacillati</taxon>
        <taxon>Bacillota</taxon>
        <taxon>Bacilli</taxon>
        <taxon>Lactobacillales</taxon>
        <taxon>Lactobacillaceae</taxon>
        <taxon>Ligilactobacillus</taxon>
    </lineage>
</organism>
<evidence type="ECO:0000313" key="2">
    <source>
        <dbReference type="EMBL" id="AKI05131.1"/>
    </source>
</evidence>
<accession>A0A0F7PYD1</accession>
<dbReference type="EMBL" id="CP011403">
    <property type="protein sequence ID" value="AKI05131.1"/>
    <property type="molecule type" value="Genomic_DNA"/>
</dbReference>
<name>A0A0F7PYD1_9LACO</name>
<reference evidence="2 3" key="1">
    <citation type="submission" date="2015-05" db="EMBL/GenBank/DDBJ databases">
        <title>Complete genome sequence of Lactobacillus salivarius Ren, a probiotic strain with antitumor activity.</title>
        <authorList>
            <person name="Sun E."/>
            <person name="Zhao L."/>
            <person name="Liu S."/>
            <person name="Zhang M."/>
            <person name="Guo H."/>
            <person name="Ren F."/>
        </authorList>
    </citation>
    <scope>NUCLEOTIDE SEQUENCE [LARGE SCALE GENOMIC DNA]</scope>
    <source>
        <strain evidence="2 3">Ren</strain>
    </source>
</reference>
<dbReference type="AlphaFoldDB" id="A0A0F7PYD1"/>
<sequence>MNEQKYFDGLIDGMKKVIELHKTKDDIKNLENELKAMRTKKAKLEKQVDHYNKQAQDAIDLIQQGKFKSEYMPLEQEQEFKKLMMELINLQYISIVDVYNLR</sequence>
<feature type="coiled-coil region" evidence="1">
    <location>
        <begin position="20"/>
        <end position="61"/>
    </location>
</feature>
<keyword evidence="1" id="KW-0175">Coiled coil</keyword>
<evidence type="ECO:0000313" key="3">
    <source>
        <dbReference type="Proteomes" id="UP000035027"/>
    </source>
</evidence>